<comment type="caution">
    <text evidence="8">The sequence shown here is derived from an EMBL/GenBank/DDBJ whole genome shotgun (WGS) entry which is preliminary data.</text>
</comment>
<keyword evidence="5 6" id="KW-0833">Ubl conjugation pathway</keyword>
<keyword evidence="4" id="KW-0808">Transferase</keyword>
<feature type="domain" description="HECT" evidence="7">
    <location>
        <begin position="21"/>
        <end position="61"/>
    </location>
</feature>
<proteinExistence type="predicted"/>
<dbReference type="GO" id="GO:0061630">
    <property type="term" value="F:ubiquitin protein ligase activity"/>
    <property type="evidence" value="ECO:0007669"/>
    <property type="project" value="UniProtKB-EC"/>
</dbReference>
<evidence type="ECO:0000259" key="7">
    <source>
        <dbReference type="PROSITE" id="PS50237"/>
    </source>
</evidence>
<dbReference type="InterPro" id="IPR000569">
    <property type="entry name" value="HECT_dom"/>
</dbReference>
<dbReference type="PANTHER" id="PTHR11254">
    <property type="entry name" value="HECT DOMAIN UBIQUITIN-PROTEIN LIGASE"/>
    <property type="match status" value="1"/>
</dbReference>
<evidence type="ECO:0000256" key="5">
    <source>
        <dbReference type="ARBA" id="ARBA00022786"/>
    </source>
</evidence>
<feature type="active site" description="Glycyl thioester intermediate" evidence="6">
    <location>
        <position position="29"/>
    </location>
</feature>
<evidence type="ECO:0000256" key="3">
    <source>
        <dbReference type="ARBA" id="ARBA00012485"/>
    </source>
</evidence>
<dbReference type="EMBL" id="JACEEZ010005071">
    <property type="protein sequence ID" value="KAG0725914.1"/>
    <property type="molecule type" value="Genomic_DNA"/>
</dbReference>
<evidence type="ECO:0000313" key="8">
    <source>
        <dbReference type="EMBL" id="KAG0725914.1"/>
    </source>
</evidence>
<reference evidence="8" key="1">
    <citation type="submission" date="2020-07" db="EMBL/GenBank/DDBJ databases">
        <title>The High-quality genome of the commercially important snow crab, Chionoecetes opilio.</title>
        <authorList>
            <person name="Jeong J.-H."/>
            <person name="Ryu S."/>
        </authorList>
    </citation>
    <scope>NUCLEOTIDE SEQUENCE</scope>
    <source>
        <strain evidence="8">MADBK_172401_WGS</strain>
        <tissue evidence="8">Digestive gland</tissue>
    </source>
</reference>
<comment type="pathway">
    <text evidence="2">Protein modification; protein ubiquitination.</text>
</comment>
<evidence type="ECO:0000313" key="9">
    <source>
        <dbReference type="Proteomes" id="UP000770661"/>
    </source>
</evidence>
<dbReference type="GO" id="GO:0043161">
    <property type="term" value="P:proteasome-mediated ubiquitin-dependent protein catabolic process"/>
    <property type="evidence" value="ECO:0007669"/>
    <property type="project" value="TreeGrafter"/>
</dbReference>
<dbReference type="AlphaFoldDB" id="A0A8J5CYM0"/>
<evidence type="ECO:0000256" key="4">
    <source>
        <dbReference type="ARBA" id="ARBA00022679"/>
    </source>
</evidence>
<dbReference type="SUPFAM" id="SSF56204">
    <property type="entry name" value="Hect, E3 ligase catalytic domain"/>
    <property type="match status" value="1"/>
</dbReference>
<dbReference type="InterPro" id="IPR035983">
    <property type="entry name" value="Hect_E3_ubiquitin_ligase"/>
</dbReference>
<dbReference type="GO" id="GO:0005737">
    <property type="term" value="C:cytoplasm"/>
    <property type="evidence" value="ECO:0007669"/>
    <property type="project" value="TreeGrafter"/>
</dbReference>
<evidence type="ECO:0000256" key="2">
    <source>
        <dbReference type="ARBA" id="ARBA00004906"/>
    </source>
</evidence>
<dbReference type="PANTHER" id="PTHR11254:SF395">
    <property type="entry name" value="E3 UBIQUITIN-PROTEIN LIGASE SMURF1"/>
    <property type="match status" value="1"/>
</dbReference>
<dbReference type="InterPro" id="IPR050409">
    <property type="entry name" value="E3_ubiq-protein_ligase"/>
</dbReference>
<gene>
    <name evidence="8" type="primary">Smurf</name>
    <name evidence="8" type="ORF">GWK47_037656</name>
</gene>
<evidence type="ECO:0000256" key="1">
    <source>
        <dbReference type="ARBA" id="ARBA00000885"/>
    </source>
</evidence>
<organism evidence="8 9">
    <name type="scientific">Chionoecetes opilio</name>
    <name type="common">Atlantic snow crab</name>
    <name type="synonym">Cancer opilio</name>
    <dbReference type="NCBI Taxonomy" id="41210"/>
    <lineage>
        <taxon>Eukaryota</taxon>
        <taxon>Metazoa</taxon>
        <taxon>Ecdysozoa</taxon>
        <taxon>Arthropoda</taxon>
        <taxon>Crustacea</taxon>
        <taxon>Multicrustacea</taxon>
        <taxon>Malacostraca</taxon>
        <taxon>Eumalacostraca</taxon>
        <taxon>Eucarida</taxon>
        <taxon>Decapoda</taxon>
        <taxon>Pleocyemata</taxon>
        <taxon>Brachyura</taxon>
        <taxon>Eubrachyura</taxon>
        <taxon>Majoidea</taxon>
        <taxon>Majidae</taxon>
        <taxon>Chionoecetes</taxon>
    </lineage>
</organism>
<evidence type="ECO:0000256" key="6">
    <source>
        <dbReference type="PROSITE-ProRule" id="PRU00104"/>
    </source>
</evidence>
<dbReference type="GO" id="GO:0016567">
    <property type="term" value="P:protein ubiquitination"/>
    <property type="evidence" value="ECO:0007669"/>
    <property type="project" value="TreeGrafter"/>
</dbReference>
<name>A0A8J5CYM0_CHIOP</name>
<dbReference type="Gene3D" id="3.30.2410.10">
    <property type="entry name" value="Hect, E3 ligase catalytic domain"/>
    <property type="match status" value="1"/>
</dbReference>
<sequence>MLKQDINKAASQLFCAYFLAENLPKAHTCFNRIDLPPYDSSVKMLEKLTQAVEETCGFAPAGTPKLLSTQQSLPGPVRGEQLGSQAVYDNNAKQEGPTHVYTDGSKSHSGSGFAVLFPSLHYQYQLLQNPLFLQRNYTPSSSP</sequence>
<protein>
    <recommendedName>
        <fullName evidence="3">HECT-type E3 ubiquitin transferase</fullName>
        <ecNumber evidence="3">2.3.2.26</ecNumber>
    </recommendedName>
</protein>
<dbReference type="Pfam" id="PF00632">
    <property type="entry name" value="HECT"/>
    <property type="match status" value="1"/>
</dbReference>
<dbReference type="OrthoDB" id="423283at2759"/>
<accession>A0A8J5CYM0</accession>
<dbReference type="EC" id="2.3.2.26" evidence="3"/>
<keyword evidence="9" id="KW-1185">Reference proteome</keyword>
<comment type="catalytic activity">
    <reaction evidence="1">
        <text>S-ubiquitinyl-[E2 ubiquitin-conjugating enzyme]-L-cysteine + [acceptor protein]-L-lysine = [E2 ubiquitin-conjugating enzyme]-L-cysteine + N(6)-ubiquitinyl-[acceptor protein]-L-lysine.</text>
        <dbReference type="EC" id="2.3.2.26"/>
    </reaction>
</comment>
<dbReference type="Proteomes" id="UP000770661">
    <property type="component" value="Unassembled WGS sequence"/>
</dbReference>
<dbReference type="GO" id="GO:0030514">
    <property type="term" value="P:negative regulation of BMP signaling pathway"/>
    <property type="evidence" value="ECO:0007669"/>
    <property type="project" value="TreeGrafter"/>
</dbReference>
<dbReference type="PROSITE" id="PS50237">
    <property type="entry name" value="HECT"/>
    <property type="match status" value="1"/>
</dbReference>